<name>A0ABV0QAW8_9TELE</name>
<organism evidence="1 2">
    <name type="scientific">Xenoophorus captivus</name>
    <dbReference type="NCBI Taxonomy" id="1517983"/>
    <lineage>
        <taxon>Eukaryota</taxon>
        <taxon>Metazoa</taxon>
        <taxon>Chordata</taxon>
        <taxon>Craniata</taxon>
        <taxon>Vertebrata</taxon>
        <taxon>Euteleostomi</taxon>
        <taxon>Actinopterygii</taxon>
        <taxon>Neopterygii</taxon>
        <taxon>Teleostei</taxon>
        <taxon>Neoteleostei</taxon>
        <taxon>Acanthomorphata</taxon>
        <taxon>Ovalentaria</taxon>
        <taxon>Atherinomorphae</taxon>
        <taxon>Cyprinodontiformes</taxon>
        <taxon>Goodeidae</taxon>
        <taxon>Xenoophorus</taxon>
    </lineage>
</organism>
<gene>
    <name evidence="1" type="ORF">XENOCAPTIV_020660</name>
</gene>
<keyword evidence="2" id="KW-1185">Reference proteome</keyword>
<dbReference type="Proteomes" id="UP001434883">
    <property type="component" value="Unassembled WGS sequence"/>
</dbReference>
<protein>
    <submittedName>
        <fullName evidence="1">Uncharacterized protein</fullName>
    </submittedName>
</protein>
<comment type="caution">
    <text evidence="1">The sequence shown here is derived from an EMBL/GenBank/DDBJ whole genome shotgun (WGS) entry which is preliminary data.</text>
</comment>
<accession>A0ABV0QAW8</accession>
<dbReference type="EMBL" id="JAHRIN010004464">
    <property type="protein sequence ID" value="MEQ2192964.1"/>
    <property type="molecule type" value="Genomic_DNA"/>
</dbReference>
<evidence type="ECO:0000313" key="2">
    <source>
        <dbReference type="Proteomes" id="UP001434883"/>
    </source>
</evidence>
<reference evidence="1 2" key="1">
    <citation type="submission" date="2021-06" db="EMBL/GenBank/DDBJ databases">
        <authorList>
            <person name="Palmer J.M."/>
        </authorList>
    </citation>
    <scope>NUCLEOTIDE SEQUENCE [LARGE SCALE GENOMIC DNA]</scope>
    <source>
        <strain evidence="1 2">XC_2019</strain>
        <tissue evidence="1">Muscle</tissue>
    </source>
</reference>
<proteinExistence type="predicted"/>
<evidence type="ECO:0000313" key="1">
    <source>
        <dbReference type="EMBL" id="MEQ2192964.1"/>
    </source>
</evidence>
<sequence>MCVDDFSKSPSVEFLEQCTREQLVKIAEHCKICVGDNRLKENVKAILRENLIKMGVVILSPKPDDLVSQVAHPDLLLDYEQQKKMLKLRIQLEKEKELALANLRYQANLDKTLAVENN</sequence>